<accession>A0A4S1WJ85</accession>
<proteinExistence type="predicted"/>
<evidence type="ECO:0000313" key="1">
    <source>
        <dbReference type="EMBL" id="TGX43179.1"/>
    </source>
</evidence>
<evidence type="ECO:0008006" key="3">
    <source>
        <dbReference type="Google" id="ProtNLM"/>
    </source>
</evidence>
<dbReference type="RefSeq" id="WP_135983831.1">
    <property type="nucleotide sequence ID" value="NZ_JAASQM010000002.1"/>
</dbReference>
<dbReference type="OrthoDB" id="7584655at2"/>
<organism evidence="1 2">
    <name type="scientific">Sphingomonas naasensis</name>
    <dbReference type="NCBI Taxonomy" id="1344951"/>
    <lineage>
        <taxon>Bacteria</taxon>
        <taxon>Pseudomonadati</taxon>
        <taxon>Pseudomonadota</taxon>
        <taxon>Alphaproteobacteria</taxon>
        <taxon>Sphingomonadales</taxon>
        <taxon>Sphingomonadaceae</taxon>
        <taxon>Sphingomonas</taxon>
    </lineage>
</organism>
<name>A0A4S1WJ85_9SPHN</name>
<gene>
    <name evidence="1" type="ORF">E5A74_08365</name>
</gene>
<keyword evidence="2" id="KW-1185">Reference proteome</keyword>
<sequence length="152" mass="15749">MRPSPLVPGIGAGLVMLLVTAPLTGDALGDLAGARERRAQIAREATAPAQAIPIVEKASRLDAPDAAAARAMMMARIQRLARAGGVLVEETSAAEAPDGLAALRIRVSGAEKAVVALADAFEREQPLMRLRSWRIEPVAGGVRLTGDAVAVQ</sequence>
<dbReference type="Proteomes" id="UP000309848">
    <property type="component" value="Unassembled WGS sequence"/>
</dbReference>
<dbReference type="EMBL" id="SRXU01000003">
    <property type="protein sequence ID" value="TGX43179.1"/>
    <property type="molecule type" value="Genomic_DNA"/>
</dbReference>
<comment type="caution">
    <text evidence="1">The sequence shown here is derived from an EMBL/GenBank/DDBJ whole genome shotgun (WGS) entry which is preliminary data.</text>
</comment>
<dbReference type="AlphaFoldDB" id="A0A4S1WJ85"/>
<protein>
    <recommendedName>
        <fullName evidence="3">Type II secretion system protein M</fullName>
    </recommendedName>
</protein>
<evidence type="ECO:0000313" key="2">
    <source>
        <dbReference type="Proteomes" id="UP000309848"/>
    </source>
</evidence>
<reference evidence="1 2" key="1">
    <citation type="submission" date="2019-04" db="EMBL/GenBank/DDBJ databases">
        <title>Sphingomonas psychrotolerans sp. nov., isolated from soil in the Tianshan Mountains, Xinjiang, China.</title>
        <authorList>
            <person name="Luo Y."/>
            <person name="Sheng H."/>
        </authorList>
    </citation>
    <scope>NUCLEOTIDE SEQUENCE [LARGE SCALE GENOMIC DNA]</scope>
    <source>
        <strain evidence="1 2">KIS18-15</strain>
    </source>
</reference>